<comment type="caution">
    <text evidence="2">The sequence shown here is derived from an EMBL/GenBank/DDBJ whole genome shotgun (WGS) entry which is preliminary data.</text>
</comment>
<feature type="region of interest" description="Disordered" evidence="1">
    <location>
        <begin position="76"/>
        <end position="102"/>
    </location>
</feature>
<dbReference type="RefSeq" id="WP_067536433.1">
    <property type="nucleotide sequence ID" value="NZ_AP025567.1"/>
</dbReference>
<dbReference type="GeneID" id="83006692"/>
<dbReference type="EMBL" id="QRMS01000004">
    <property type="protein sequence ID" value="RHJ86077.1"/>
    <property type="molecule type" value="Genomic_DNA"/>
</dbReference>
<dbReference type="AlphaFoldDB" id="A0A415DZ19"/>
<feature type="compositionally biased region" description="Polar residues" evidence="1">
    <location>
        <begin position="85"/>
        <end position="95"/>
    </location>
</feature>
<dbReference type="Proteomes" id="UP000284841">
    <property type="component" value="Unassembled WGS sequence"/>
</dbReference>
<evidence type="ECO:0000256" key="1">
    <source>
        <dbReference type="SAM" id="MobiDB-lite"/>
    </source>
</evidence>
<name>A0A415DZ19_9FIRM</name>
<proteinExistence type="predicted"/>
<sequence>MIMPCNSANGCGTVSVRNNQFDDLAYRPIDGISYEEMTGFMPSSSATANVAPVPGTSNIPTASGVAAAQGLDLDNPAMPGGANNLRPSTGGSSVQPEGVLPNAPEFQVPNNPLLPPGYQEVINYENLQYMNGFLRTQIGKYIRVEQIVGSTVIEDRYGYLVGVGLNYILLQEINTQNIMAVDFYNIKYVYIYYSQPTLPTNATR</sequence>
<evidence type="ECO:0008006" key="4">
    <source>
        <dbReference type="Google" id="ProtNLM"/>
    </source>
</evidence>
<evidence type="ECO:0000313" key="3">
    <source>
        <dbReference type="Proteomes" id="UP000284841"/>
    </source>
</evidence>
<keyword evidence="3" id="KW-1185">Reference proteome</keyword>
<dbReference type="STRING" id="1776384.GCA_900086585_01670"/>
<protein>
    <recommendedName>
        <fullName evidence="4">Spore coat protein GerQ</fullName>
    </recommendedName>
</protein>
<gene>
    <name evidence="2" type="ORF">DW099_14660</name>
</gene>
<accession>A0A415DZ19</accession>
<dbReference type="OrthoDB" id="2087128at2"/>
<evidence type="ECO:0000313" key="2">
    <source>
        <dbReference type="EMBL" id="RHJ86077.1"/>
    </source>
</evidence>
<organism evidence="2 3">
    <name type="scientific">Emergencia timonensis</name>
    <dbReference type="NCBI Taxonomy" id="1776384"/>
    <lineage>
        <taxon>Bacteria</taxon>
        <taxon>Bacillati</taxon>
        <taxon>Bacillota</taxon>
        <taxon>Clostridia</taxon>
        <taxon>Peptostreptococcales</taxon>
        <taxon>Anaerovoracaceae</taxon>
        <taxon>Emergencia</taxon>
    </lineage>
</organism>
<reference evidence="2 3" key="1">
    <citation type="submission" date="2018-08" db="EMBL/GenBank/DDBJ databases">
        <title>A genome reference for cultivated species of the human gut microbiota.</title>
        <authorList>
            <person name="Zou Y."/>
            <person name="Xue W."/>
            <person name="Luo G."/>
        </authorList>
    </citation>
    <scope>NUCLEOTIDE SEQUENCE [LARGE SCALE GENOMIC DNA]</scope>
    <source>
        <strain evidence="2 3">AM07-24</strain>
    </source>
</reference>